<sequence>MIDEIKNIILAGIGSAAYTYEKGAKLVDEMVAKGKLTIDEGKELSQELKRNFKEKAEETTSRIKPLTKEEMRELLTEMNFATKDEIEEIKARLSKLEEKNN</sequence>
<comment type="caution">
    <text evidence="2">The sequence shown here is derived from an EMBL/GenBank/DDBJ whole genome shotgun (WGS) entry which is preliminary data.</text>
</comment>
<feature type="coiled-coil region" evidence="1">
    <location>
        <begin position="38"/>
        <end position="99"/>
    </location>
</feature>
<evidence type="ECO:0000313" key="2">
    <source>
        <dbReference type="EMBL" id="MCY6960467.1"/>
    </source>
</evidence>
<proteinExistence type="predicted"/>
<evidence type="ECO:0000256" key="1">
    <source>
        <dbReference type="SAM" id="Coils"/>
    </source>
</evidence>
<name>A0ABT4DDU2_9CLOT</name>
<evidence type="ECO:0000313" key="3">
    <source>
        <dbReference type="Proteomes" id="UP001144612"/>
    </source>
</evidence>
<dbReference type="EMBL" id="JAPQFJ010000029">
    <property type="protein sequence ID" value="MCY6960467.1"/>
    <property type="molecule type" value="Genomic_DNA"/>
</dbReference>
<organism evidence="2 3">
    <name type="scientific">Clostridium brassicae</name>
    <dbReference type="NCBI Taxonomy" id="2999072"/>
    <lineage>
        <taxon>Bacteria</taxon>
        <taxon>Bacillati</taxon>
        <taxon>Bacillota</taxon>
        <taxon>Clostridia</taxon>
        <taxon>Eubacteriales</taxon>
        <taxon>Clostridiaceae</taxon>
        <taxon>Clostridium</taxon>
    </lineage>
</organism>
<dbReference type="PANTHER" id="PTHR38664">
    <property type="entry name" value="SLR0058 PROTEIN"/>
    <property type="match status" value="1"/>
</dbReference>
<dbReference type="PANTHER" id="PTHR38664:SF1">
    <property type="entry name" value="SLR0058 PROTEIN"/>
    <property type="match status" value="1"/>
</dbReference>
<dbReference type="InterPro" id="IPR008769">
    <property type="entry name" value="PhaF_PhaI"/>
</dbReference>
<reference evidence="2" key="1">
    <citation type="submission" date="2022-12" db="EMBL/GenBank/DDBJ databases">
        <title>Clostridium sp. nov., isolated from industrial wastewater.</title>
        <authorList>
            <person name="Jiayan W."/>
        </authorList>
    </citation>
    <scope>NUCLEOTIDE SEQUENCE</scope>
    <source>
        <strain evidence="2">ZC22-4</strain>
    </source>
</reference>
<dbReference type="Proteomes" id="UP001144612">
    <property type="component" value="Unassembled WGS sequence"/>
</dbReference>
<evidence type="ECO:0008006" key="4">
    <source>
        <dbReference type="Google" id="ProtNLM"/>
    </source>
</evidence>
<dbReference type="RefSeq" id="WP_268062904.1">
    <property type="nucleotide sequence ID" value="NZ_JAPQFJ010000029.1"/>
</dbReference>
<keyword evidence="1" id="KW-0175">Coiled coil</keyword>
<keyword evidence="3" id="KW-1185">Reference proteome</keyword>
<protein>
    <recommendedName>
        <fullName evidence="4">Polyhydroxyalkanoate synthesis regulator phasin</fullName>
    </recommendedName>
</protein>
<accession>A0ABT4DDU2</accession>
<gene>
    <name evidence="2" type="ORF">OW729_17855</name>
</gene>